<evidence type="ECO:0000313" key="3">
    <source>
        <dbReference type="EMBL" id="MBK1877029.1"/>
    </source>
</evidence>
<feature type="chain" id="PRO_5036675586" evidence="2">
    <location>
        <begin position="35"/>
        <end position="454"/>
    </location>
</feature>
<sequence length="454" mass="51071">MIRYFTACFPARALVAALLKLLVAGATLSSPLAAQELETERWRTPMRVDRTTMPTDLLVEFSFERLETPLVDYDPGENAENATMSEFALSLVSGDIDNALALTADHPGATREESRQLLEAFSEMFSSVPEAVRLERTIHLGRERLLLWSLPMENGERFYRSFRFMRQDTSEDSPIQYEGAISEPFSSLLTYAFQIDQANGPDTRDPDEFEYDYVLPATEEEPVRFLFNGQTLDVDAYNPGGETGIPVVDTYTQAMSALANGTAEDYAALFTDFSQSRYADWAVEQGTEAYEAFRSDMLQLGARIVFVMDADPLYLIYHTPTDLAVSGSPLRYSSVYRDPDDGFLLSNFYVHGLADTFLQRREYFEEPFLRPLLAEANIMESPAETVGLVASSGESELPDPDEMLAVWDSNNSNPSEELPTDVEAIVSNETPWFWIFGGLLLLALIAYRLFVKRQ</sequence>
<gene>
    <name evidence="3" type="ORF">JIN87_09130</name>
</gene>
<protein>
    <submittedName>
        <fullName evidence="3">Uncharacterized protein</fullName>
    </submittedName>
</protein>
<evidence type="ECO:0000313" key="4">
    <source>
        <dbReference type="Proteomes" id="UP000617628"/>
    </source>
</evidence>
<keyword evidence="4" id="KW-1185">Reference proteome</keyword>
<dbReference type="EMBL" id="JAENIL010000014">
    <property type="protein sequence ID" value="MBK1877029.1"/>
    <property type="molecule type" value="Genomic_DNA"/>
</dbReference>
<keyword evidence="1" id="KW-1133">Transmembrane helix</keyword>
<dbReference type="AlphaFoldDB" id="A0A934S051"/>
<evidence type="ECO:0000256" key="1">
    <source>
        <dbReference type="SAM" id="Phobius"/>
    </source>
</evidence>
<name>A0A934S051_9BACT</name>
<keyword evidence="1" id="KW-0812">Transmembrane</keyword>
<feature type="transmembrane region" description="Helical" evidence="1">
    <location>
        <begin position="432"/>
        <end position="451"/>
    </location>
</feature>
<keyword evidence="1" id="KW-0472">Membrane</keyword>
<dbReference type="RefSeq" id="WP_200355246.1">
    <property type="nucleotide sequence ID" value="NZ_JAENIL010000014.1"/>
</dbReference>
<organism evidence="3 4">
    <name type="scientific">Pelagicoccus mobilis</name>
    <dbReference type="NCBI Taxonomy" id="415221"/>
    <lineage>
        <taxon>Bacteria</taxon>
        <taxon>Pseudomonadati</taxon>
        <taxon>Verrucomicrobiota</taxon>
        <taxon>Opitutia</taxon>
        <taxon>Puniceicoccales</taxon>
        <taxon>Pelagicoccaceae</taxon>
        <taxon>Pelagicoccus</taxon>
    </lineage>
</organism>
<keyword evidence="2" id="KW-0732">Signal</keyword>
<accession>A0A934S051</accession>
<comment type="caution">
    <text evidence="3">The sequence shown here is derived from an EMBL/GenBank/DDBJ whole genome shotgun (WGS) entry which is preliminary data.</text>
</comment>
<dbReference type="Proteomes" id="UP000617628">
    <property type="component" value="Unassembled WGS sequence"/>
</dbReference>
<evidence type="ECO:0000256" key="2">
    <source>
        <dbReference type="SAM" id="SignalP"/>
    </source>
</evidence>
<reference evidence="3" key="1">
    <citation type="submission" date="2021-01" db="EMBL/GenBank/DDBJ databases">
        <title>Modified the classification status of verrucomicrobia.</title>
        <authorList>
            <person name="Feng X."/>
        </authorList>
    </citation>
    <scope>NUCLEOTIDE SEQUENCE</scope>
    <source>
        <strain evidence="3">KCTC 13126</strain>
    </source>
</reference>
<feature type="signal peptide" evidence="2">
    <location>
        <begin position="1"/>
        <end position="34"/>
    </location>
</feature>
<proteinExistence type="predicted"/>